<protein>
    <submittedName>
        <fullName evidence="2">Uncharacterized protein</fullName>
    </submittedName>
</protein>
<reference evidence="3" key="1">
    <citation type="journal article" date="2019" name="Int. J. Syst. Evol. Microbiol.">
        <title>The Global Catalogue of Microorganisms (GCM) 10K type strain sequencing project: providing services to taxonomists for standard genome sequencing and annotation.</title>
        <authorList>
            <consortium name="The Broad Institute Genomics Platform"/>
            <consortium name="The Broad Institute Genome Sequencing Center for Infectious Disease"/>
            <person name="Wu L."/>
            <person name="Ma J."/>
        </authorList>
    </citation>
    <scope>NUCLEOTIDE SEQUENCE [LARGE SCALE GENOMIC DNA]</scope>
    <source>
        <strain evidence="3">JCM 16545</strain>
    </source>
</reference>
<evidence type="ECO:0000313" key="2">
    <source>
        <dbReference type="EMBL" id="MFD2275442.1"/>
    </source>
</evidence>
<feature type="transmembrane region" description="Helical" evidence="1">
    <location>
        <begin position="5"/>
        <end position="24"/>
    </location>
</feature>
<dbReference type="Proteomes" id="UP001597297">
    <property type="component" value="Unassembled WGS sequence"/>
</dbReference>
<evidence type="ECO:0000256" key="1">
    <source>
        <dbReference type="SAM" id="Phobius"/>
    </source>
</evidence>
<keyword evidence="3" id="KW-1185">Reference proteome</keyword>
<dbReference type="EMBL" id="JBHUJC010000010">
    <property type="protein sequence ID" value="MFD2275442.1"/>
    <property type="molecule type" value="Genomic_DNA"/>
</dbReference>
<name>A0ABW5DYN9_9BACT</name>
<sequence length="83" mass="9889">MHLKIYIELVILLAAYFIGEHFLAKTFSTLPAEHLNAHLILHIAWVLFLSLGWCAHSIYLIRKDAEQRRAQQHRNNWKRDNRI</sequence>
<dbReference type="RefSeq" id="WP_377092661.1">
    <property type="nucleotide sequence ID" value="NZ_JBHSJM010000001.1"/>
</dbReference>
<keyword evidence="1" id="KW-1133">Transmembrane helix</keyword>
<keyword evidence="1" id="KW-0812">Transmembrane</keyword>
<gene>
    <name evidence="2" type="ORF">ACFSQZ_03080</name>
</gene>
<keyword evidence="1" id="KW-0472">Membrane</keyword>
<evidence type="ECO:0000313" key="3">
    <source>
        <dbReference type="Proteomes" id="UP001597297"/>
    </source>
</evidence>
<feature type="transmembrane region" description="Helical" evidence="1">
    <location>
        <begin position="39"/>
        <end position="61"/>
    </location>
</feature>
<comment type="caution">
    <text evidence="2">The sequence shown here is derived from an EMBL/GenBank/DDBJ whole genome shotgun (WGS) entry which is preliminary data.</text>
</comment>
<organism evidence="2 3">
    <name type="scientific">Rubritalea spongiae</name>
    <dbReference type="NCBI Taxonomy" id="430797"/>
    <lineage>
        <taxon>Bacteria</taxon>
        <taxon>Pseudomonadati</taxon>
        <taxon>Verrucomicrobiota</taxon>
        <taxon>Verrucomicrobiia</taxon>
        <taxon>Verrucomicrobiales</taxon>
        <taxon>Rubritaleaceae</taxon>
        <taxon>Rubritalea</taxon>
    </lineage>
</organism>
<accession>A0ABW5DYN9</accession>
<proteinExistence type="predicted"/>